<keyword evidence="3" id="KW-1185">Reference proteome</keyword>
<comment type="caution">
    <text evidence="2">The sequence shown here is derived from an EMBL/GenBank/DDBJ whole genome shotgun (WGS) entry which is preliminary data.</text>
</comment>
<dbReference type="InterPro" id="IPR017850">
    <property type="entry name" value="Alkaline_phosphatase_core_sf"/>
</dbReference>
<dbReference type="RefSeq" id="WP_377326833.1">
    <property type="nucleotide sequence ID" value="NZ_JBHSNG010000009.1"/>
</dbReference>
<dbReference type="PANTHER" id="PTHR31956:SF1">
    <property type="entry name" value="NON-SPECIFIC PHOSPHOLIPASE C1"/>
    <property type="match status" value="1"/>
</dbReference>
<dbReference type="PANTHER" id="PTHR31956">
    <property type="entry name" value="NON-SPECIFIC PHOSPHOLIPASE C4-RELATED"/>
    <property type="match status" value="1"/>
</dbReference>
<gene>
    <name evidence="2" type="ORF">ACFPPB_10600</name>
</gene>
<evidence type="ECO:0000313" key="3">
    <source>
        <dbReference type="Proteomes" id="UP001596111"/>
    </source>
</evidence>
<accession>A0ABW0SX79</accession>
<keyword evidence="1" id="KW-0378">Hydrolase</keyword>
<dbReference type="InterPro" id="IPR007312">
    <property type="entry name" value="Phosphoesterase"/>
</dbReference>
<evidence type="ECO:0000313" key="2">
    <source>
        <dbReference type="EMBL" id="MFC5581560.1"/>
    </source>
</evidence>
<dbReference type="Gene3D" id="3.40.720.10">
    <property type="entry name" value="Alkaline Phosphatase, subunit A"/>
    <property type="match status" value="2"/>
</dbReference>
<organism evidence="2 3">
    <name type="scientific">Rhodanobacter terrae</name>
    <dbReference type="NCBI Taxonomy" id="418647"/>
    <lineage>
        <taxon>Bacteria</taxon>
        <taxon>Pseudomonadati</taxon>
        <taxon>Pseudomonadota</taxon>
        <taxon>Gammaproteobacteria</taxon>
        <taxon>Lysobacterales</taxon>
        <taxon>Rhodanobacteraceae</taxon>
        <taxon>Rhodanobacter</taxon>
    </lineage>
</organism>
<sequence>MTKHHANQLSAIDHIVVLMLENRSFDHMLGFLYADSNNVSPAGQPFEGLTGKESNPGASGTDTVFKIAAGQAHTYYQPGADPGEGYAATNAQLFGNATAPTPPTATNQGFVDNYAATLAEESKRKGGVLPGTVAADIMGMYTPQTLPVLSALARGFAVCDHWFCSVPTETLPNRAFVNAGTSQGHMDDKTKAFTVPSIYGALGEHGVSWAIYGYNAEPLTRLDFADLTNAPDGQFGQFADFQAAAANGTLASYSFLEPSWGSSGNSQHPNYDVALGEQLIHDVYYALRHGPAWNRTLLLVTYDEHGGCYDHVPPPTNAVPPDAAPGEFGFDFKRFGPRVPTVVISPWIPAGTVFRSSGATPFDHTSILSTIERRWGVPALTARDAAAPDIADVLSLSTPRTDDPLAGEVVPASKGINPAAGRPSHLQKVCAALAAQLPVRDTQGRRVPHTLPQLHTDADYDRYIGQRVAEWKASRNAPAP</sequence>
<evidence type="ECO:0000256" key="1">
    <source>
        <dbReference type="ARBA" id="ARBA00022801"/>
    </source>
</evidence>
<dbReference type="Pfam" id="PF04185">
    <property type="entry name" value="Phosphoesterase"/>
    <property type="match status" value="1"/>
</dbReference>
<dbReference type="EMBL" id="JBHSNG010000009">
    <property type="protein sequence ID" value="MFC5581560.1"/>
    <property type="molecule type" value="Genomic_DNA"/>
</dbReference>
<protein>
    <submittedName>
        <fullName evidence="2">Alkaline phosphatase family protein</fullName>
    </submittedName>
</protein>
<dbReference type="Proteomes" id="UP001596111">
    <property type="component" value="Unassembled WGS sequence"/>
</dbReference>
<name>A0ABW0SX79_9GAMM</name>
<proteinExistence type="predicted"/>
<reference evidence="3" key="1">
    <citation type="journal article" date="2019" name="Int. J. Syst. Evol. Microbiol.">
        <title>The Global Catalogue of Microorganisms (GCM) 10K type strain sequencing project: providing services to taxonomists for standard genome sequencing and annotation.</title>
        <authorList>
            <consortium name="The Broad Institute Genomics Platform"/>
            <consortium name="The Broad Institute Genome Sequencing Center for Infectious Disease"/>
            <person name="Wu L."/>
            <person name="Ma J."/>
        </authorList>
    </citation>
    <scope>NUCLEOTIDE SEQUENCE [LARGE SCALE GENOMIC DNA]</scope>
    <source>
        <strain evidence="3">CGMCC 1.13587</strain>
    </source>
</reference>